<sequence>MLVPTYRGRRYGTWSEAESLSGSFECSSRHSKPTHEEIDARIQSQVETRFAQQEQLWRAQMENMSTAFMSIMRQVQSSNSSVPMPDISALHTPTPVAKNC</sequence>
<feature type="region of interest" description="Disordered" evidence="1">
    <location>
        <begin position="79"/>
        <end position="100"/>
    </location>
</feature>
<dbReference type="AlphaFoldDB" id="A0AAV0C499"/>
<evidence type="ECO:0000256" key="1">
    <source>
        <dbReference type="SAM" id="MobiDB-lite"/>
    </source>
</evidence>
<feature type="non-terminal residue" evidence="2">
    <location>
        <position position="100"/>
    </location>
</feature>
<evidence type="ECO:0000313" key="2">
    <source>
        <dbReference type="EMBL" id="CAH9064772.1"/>
    </source>
</evidence>
<organism evidence="2 3">
    <name type="scientific">Cuscuta epithymum</name>
    <dbReference type="NCBI Taxonomy" id="186058"/>
    <lineage>
        <taxon>Eukaryota</taxon>
        <taxon>Viridiplantae</taxon>
        <taxon>Streptophyta</taxon>
        <taxon>Embryophyta</taxon>
        <taxon>Tracheophyta</taxon>
        <taxon>Spermatophyta</taxon>
        <taxon>Magnoliopsida</taxon>
        <taxon>eudicotyledons</taxon>
        <taxon>Gunneridae</taxon>
        <taxon>Pentapetalae</taxon>
        <taxon>asterids</taxon>
        <taxon>lamiids</taxon>
        <taxon>Solanales</taxon>
        <taxon>Convolvulaceae</taxon>
        <taxon>Cuscuteae</taxon>
        <taxon>Cuscuta</taxon>
        <taxon>Cuscuta subgen. Cuscuta</taxon>
    </lineage>
</organism>
<dbReference type="Proteomes" id="UP001152523">
    <property type="component" value="Unassembled WGS sequence"/>
</dbReference>
<reference evidence="2" key="1">
    <citation type="submission" date="2022-07" db="EMBL/GenBank/DDBJ databases">
        <authorList>
            <person name="Macas J."/>
            <person name="Novak P."/>
            <person name="Neumann P."/>
        </authorList>
    </citation>
    <scope>NUCLEOTIDE SEQUENCE</scope>
</reference>
<accession>A0AAV0C499</accession>
<evidence type="ECO:0000313" key="3">
    <source>
        <dbReference type="Proteomes" id="UP001152523"/>
    </source>
</evidence>
<proteinExistence type="predicted"/>
<name>A0AAV0C499_9ASTE</name>
<dbReference type="EMBL" id="CAMAPF010000011">
    <property type="protein sequence ID" value="CAH9064772.1"/>
    <property type="molecule type" value="Genomic_DNA"/>
</dbReference>
<keyword evidence="3" id="KW-1185">Reference proteome</keyword>
<comment type="caution">
    <text evidence="2">The sequence shown here is derived from an EMBL/GenBank/DDBJ whole genome shotgun (WGS) entry which is preliminary data.</text>
</comment>
<gene>
    <name evidence="2" type="ORF">CEPIT_LOCUS2180</name>
</gene>
<protein>
    <submittedName>
        <fullName evidence="2">Uncharacterized protein</fullName>
    </submittedName>
</protein>